<dbReference type="GO" id="GO:0045252">
    <property type="term" value="C:oxoglutarate dehydrogenase complex"/>
    <property type="evidence" value="ECO:0007669"/>
    <property type="project" value="TreeGrafter"/>
</dbReference>
<keyword evidence="17" id="KW-0786">Thiamine pyrophosphate</keyword>
<feature type="domain" description="Transketolase-like pyrimidine-binding" evidence="31">
    <location>
        <begin position="1014"/>
        <end position="1227"/>
    </location>
</feature>
<dbReference type="SMART" id="SM00173">
    <property type="entry name" value="RAS"/>
    <property type="match status" value="1"/>
</dbReference>
<dbReference type="Pfam" id="PF00676">
    <property type="entry name" value="E1_dh"/>
    <property type="match status" value="1"/>
</dbReference>
<comment type="subcellular location">
    <subcellularLocation>
        <location evidence="3">Cell membrane</location>
        <topology evidence="3">Lipid-anchor</topology>
    </subcellularLocation>
    <subcellularLocation>
        <location evidence="4">Mitochondrion matrix</location>
    </subcellularLocation>
</comment>
<evidence type="ECO:0000256" key="6">
    <source>
        <dbReference type="ARBA" id="ARBA00006471"/>
    </source>
</evidence>
<dbReference type="NCBIfam" id="TIGR00239">
    <property type="entry name" value="2oxo_dh_E1"/>
    <property type="match status" value="1"/>
</dbReference>
<dbReference type="SMART" id="SM00861">
    <property type="entry name" value="Transket_pyr"/>
    <property type="match status" value="1"/>
</dbReference>
<comment type="similarity">
    <text evidence="6">Belongs to the universal ribosomal protein uS8 family.</text>
</comment>
<dbReference type="GO" id="GO:0004591">
    <property type="term" value="F:oxoglutarate dehydrogenase (succinyl-transferring) activity"/>
    <property type="evidence" value="ECO:0007669"/>
    <property type="project" value="UniProtKB-EC"/>
</dbReference>
<dbReference type="GO" id="GO:0006412">
    <property type="term" value="P:translation"/>
    <property type="evidence" value="ECO:0007669"/>
    <property type="project" value="InterPro"/>
</dbReference>
<evidence type="ECO:0000256" key="4">
    <source>
        <dbReference type="ARBA" id="ARBA00004305"/>
    </source>
</evidence>
<dbReference type="InterPro" id="IPR005475">
    <property type="entry name" value="Transketolase-like_Pyr-bd"/>
</dbReference>
<comment type="similarity">
    <text evidence="5">Belongs to the small GTPase superfamily. Rab family.</text>
</comment>
<evidence type="ECO:0000256" key="2">
    <source>
        <dbReference type="ARBA" id="ARBA00001964"/>
    </source>
</evidence>
<dbReference type="GO" id="GO:0005886">
    <property type="term" value="C:plasma membrane"/>
    <property type="evidence" value="ECO:0007669"/>
    <property type="project" value="UniProtKB-SubCell"/>
</dbReference>
<dbReference type="PROSITE" id="PS51419">
    <property type="entry name" value="RAB"/>
    <property type="match status" value="1"/>
</dbReference>
<evidence type="ECO:0000256" key="24">
    <source>
        <dbReference type="ARBA" id="ARBA00037426"/>
    </source>
</evidence>
<dbReference type="InterPro" id="IPR029061">
    <property type="entry name" value="THDP-binding"/>
</dbReference>
<dbReference type="EMBL" id="JAJSOW010000107">
    <property type="protein sequence ID" value="KAI9156690.1"/>
    <property type="molecule type" value="Genomic_DNA"/>
</dbReference>
<evidence type="ECO:0000256" key="26">
    <source>
        <dbReference type="ARBA" id="ARBA00042984"/>
    </source>
</evidence>
<dbReference type="Pfam" id="PF16870">
    <property type="entry name" value="OxoGdeHyase_C"/>
    <property type="match status" value="1"/>
</dbReference>
<evidence type="ECO:0000256" key="12">
    <source>
        <dbReference type="ARBA" id="ARBA00022741"/>
    </source>
</evidence>
<evidence type="ECO:0000256" key="11">
    <source>
        <dbReference type="ARBA" id="ARBA00022723"/>
    </source>
</evidence>
<dbReference type="PANTHER" id="PTHR23152:SF4">
    <property type="entry name" value="2-OXOADIPATE DEHYDROGENASE COMPLEX COMPONENT E1"/>
    <property type="match status" value="1"/>
</dbReference>
<dbReference type="InterPro" id="IPR011603">
    <property type="entry name" value="2oxoglutarate_DH_E1"/>
</dbReference>
<evidence type="ECO:0000256" key="17">
    <source>
        <dbReference type="ARBA" id="ARBA00023052"/>
    </source>
</evidence>
<dbReference type="InterPro" id="IPR042179">
    <property type="entry name" value="KGD_C_sf"/>
</dbReference>
<comment type="catalytic activity">
    <reaction evidence="27">
        <text>N(6)-[(R)-lipoyl]-L-lysyl-[protein] + 2-oxoglutarate + H(+) = N(6)-[(R)-S(8)-succinyldihydrolipoyl]-L-lysyl-[protein] + CO2</text>
        <dbReference type="Rhea" id="RHEA:12188"/>
        <dbReference type="Rhea" id="RHEA-COMP:10474"/>
        <dbReference type="Rhea" id="RHEA-COMP:20092"/>
        <dbReference type="ChEBI" id="CHEBI:15378"/>
        <dbReference type="ChEBI" id="CHEBI:16526"/>
        <dbReference type="ChEBI" id="CHEBI:16810"/>
        <dbReference type="ChEBI" id="CHEBI:83099"/>
        <dbReference type="ChEBI" id="CHEBI:83120"/>
        <dbReference type="EC" id="1.2.4.2"/>
    </reaction>
</comment>
<evidence type="ECO:0000256" key="8">
    <source>
        <dbReference type="ARBA" id="ARBA00012280"/>
    </source>
</evidence>
<dbReference type="EC" id="1.2.4.2" evidence="8"/>
<keyword evidence="23" id="KW-0636">Prenylation</keyword>
<dbReference type="NCBIfam" id="NF006914">
    <property type="entry name" value="PRK09404.1"/>
    <property type="match status" value="1"/>
</dbReference>
<dbReference type="NCBIfam" id="NF008907">
    <property type="entry name" value="PRK12270.1"/>
    <property type="match status" value="1"/>
</dbReference>
<dbReference type="SMART" id="SM00174">
    <property type="entry name" value="RHO"/>
    <property type="match status" value="1"/>
</dbReference>
<dbReference type="PANTHER" id="PTHR23152">
    <property type="entry name" value="2-OXOGLUTARATE DEHYDROGENASE"/>
    <property type="match status" value="1"/>
</dbReference>
<comment type="similarity">
    <text evidence="7">Belongs to the alpha-ketoglutarate dehydrogenase family.</text>
</comment>
<dbReference type="FunFam" id="1.10.287.1150:FF:000002">
    <property type="entry name" value="2-oxoglutarate dehydrogenase E1 component"/>
    <property type="match status" value="1"/>
</dbReference>
<dbReference type="Gene3D" id="3.40.50.12470">
    <property type="match status" value="1"/>
</dbReference>
<keyword evidence="33" id="KW-1185">Reference proteome</keyword>
<evidence type="ECO:0000256" key="13">
    <source>
        <dbReference type="ARBA" id="ARBA00022842"/>
    </source>
</evidence>
<keyword evidence="12" id="KW-0547">Nucleotide-binding</keyword>
<keyword evidence="15" id="KW-0689">Ribosomal protein</keyword>
<keyword evidence="10" id="KW-0816">Tricarboxylic acid cycle</keyword>
<evidence type="ECO:0000256" key="27">
    <source>
        <dbReference type="ARBA" id="ARBA00051911"/>
    </source>
</evidence>
<dbReference type="PROSITE" id="PS00053">
    <property type="entry name" value="RIBOSOMAL_S8"/>
    <property type="match status" value="1"/>
</dbReference>
<evidence type="ECO:0000256" key="21">
    <source>
        <dbReference type="ARBA" id="ARBA00023274"/>
    </source>
</evidence>
<dbReference type="GO" id="GO:0005759">
    <property type="term" value="C:mitochondrial matrix"/>
    <property type="evidence" value="ECO:0007669"/>
    <property type="project" value="UniProtKB-SubCell"/>
</dbReference>
<dbReference type="GO" id="GO:0005840">
    <property type="term" value="C:ribosome"/>
    <property type="evidence" value="ECO:0007669"/>
    <property type="project" value="UniProtKB-KW"/>
</dbReference>
<dbReference type="SMART" id="SM00177">
    <property type="entry name" value="ARF"/>
    <property type="match status" value="1"/>
</dbReference>
<keyword evidence="13" id="KW-0460">Magnesium</keyword>
<comment type="function">
    <text evidence="28">Involved in membrane trafficking from the Golgi to the plasma membrane.</text>
</comment>
<dbReference type="InterPro" id="IPR027417">
    <property type="entry name" value="P-loop_NTPase"/>
</dbReference>
<evidence type="ECO:0000256" key="25">
    <source>
        <dbReference type="ARBA" id="ARBA00040267"/>
    </source>
</evidence>
<dbReference type="FunFam" id="3.40.50.970:FF:000002">
    <property type="entry name" value="2-oxoglutarate dehydrogenase, E1 component"/>
    <property type="match status" value="1"/>
</dbReference>
<keyword evidence="21" id="KW-0687">Ribonucleoprotein</keyword>
<dbReference type="GO" id="GO:0030976">
    <property type="term" value="F:thiamine pyrophosphate binding"/>
    <property type="evidence" value="ECO:0007669"/>
    <property type="project" value="InterPro"/>
</dbReference>
<dbReference type="Proteomes" id="UP001064489">
    <property type="component" value="Chromosome 12"/>
</dbReference>
<evidence type="ECO:0000256" key="9">
    <source>
        <dbReference type="ARBA" id="ARBA00022475"/>
    </source>
</evidence>
<dbReference type="PROSITE" id="PS51420">
    <property type="entry name" value="RHO"/>
    <property type="match status" value="1"/>
</dbReference>
<keyword evidence="16" id="KW-0560">Oxidoreductase</keyword>
<comment type="cofactor">
    <cofactor evidence="2">
        <name>thiamine diphosphate</name>
        <dbReference type="ChEBI" id="CHEBI:58937"/>
    </cofactor>
</comment>
<dbReference type="Gene3D" id="3.40.50.300">
    <property type="entry name" value="P-loop containing nucleotide triphosphate hydrolases"/>
    <property type="match status" value="1"/>
</dbReference>
<dbReference type="SUPFAM" id="SSF52540">
    <property type="entry name" value="P-loop containing nucleoside triphosphate hydrolases"/>
    <property type="match status" value="1"/>
</dbReference>
<dbReference type="Pfam" id="PF00410">
    <property type="entry name" value="Ribosomal_S8"/>
    <property type="match status" value="1"/>
</dbReference>
<keyword evidence="20" id="KW-0472">Membrane</keyword>
<evidence type="ECO:0000256" key="28">
    <source>
        <dbReference type="ARBA" id="ARBA00054463"/>
    </source>
</evidence>
<evidence type="ECO:0000259" key="31">
    <source>
        <dbReference type="SMART" id="SM00861"/>
    </source>
</evidence>
<dbReference type="SUPFAM" id="SSF52518">
    <property type="entry name" value="Thiamin diphosphate-binding fold (THDP-binding)"/>
    <property type="match status" value="2"/>
</dbReference>
<evidence type="ECO:0000256" key="15">
    <source>
        <dbReference type="ARBA" id="ARBA00022980"/>
    </source>
</evidence>
<dbReference type="GO" id="GO:0046872">
    <property type="term" value="F:metal ion binding"/>
    <property type="evidence" value="ECO:0007669"/>
    <property type="project" value="UniProtKB-KW"/>
</dbReference>
<reference evidence="32" key="1">
    <citation type="journal article" date="2022" name="Plant J.">
        <title>Strategies of tolerance reflected in two North American maple genomes.</title>
        <authorList>
            <person name="McEvoy S.L."/>
            <person name="Sezen U.U."/>
            <person name="Trouern-Trend A."/>
            <person name="McMahon S.M."/>
            <person name="Schaberg P.G."/>
            <person name="Yang J."/>
            <person name="Wegrzyn J.L."/>
            <person name="Swenson N.G."/>
        </authorList>
    </citation>
    <scope>NUCLEOTIDE SEQUENCE</scope>
    <source>
        <strain evidence="32">91603</strain>
    </source>
</reference>
<dbReference type="PROSITE" id="PS51421">
    <property type="entry name" value="RAS"/>
    <property type="match status" value="1"/>
</dbReference>
<evidence type="ECO:0000256" key="5">
    <source>
        <dbReference type="ARBA" id="ARBA00006270"/>
    </source>
</evidence>
<dbReference type="InterPro" id="IPR005225">
    <property type="entry name" value="Small_GTP-bd"/>
</dbReference>
<evidence type="ECO:0000256" key="7">
    <source>
        <dbReference type="ARBA" id="ARBA00006936"/>
    </source>
</evidence>
<dbReference type="GO" id="GO:1990904">
    <property type="term" value="C:ribonucleoprotein complex"/>
    <property type="evidence" value="ECO:0007669"/>
    <property type="project" value="UniProtKB-KW"/>
</dbReference>
<dbReference type="Gene3D" id="3.40.50.970">
    <property type="match status" value="1"/>
</dbReference>
<keyword evidence="18" id="KW-0496">Mitochondrion</keyword>
<evidence type="ECO:0000256" key="20">
    <source>
        <dbReference type="ARBA" id="ARBA00023136"/>
    </source>
</evidence>
<dbReference type="Gene3D" id="3.30.1490.10">
    <property type="match status" value="1"/>
</dbReference>
<dbReference type="GO" id="GO:0003924">
    <property type="term" value="F:GTPase activity"/>
    <property type="evidence" value="ECO:0007669"/>
    <property type="project" value="InterPro"/>
</dbReference>
<comment type="function">
    <text evidence="24">The 2-oxoglutarate dehydrogenase complex catalyzes the overall conversion of 2-oxoglutarate to succinyl-CoA and CO(2). It contains multiple copies of three enzymatic components: 2-oxoglutarate dehydrogenase (E1), dihydrolipoamide succinyltransferase (E2) and lipoamide dehydrogenase (E3).</text>
</comment>
<dbReference type="InterPro" id="IPR032106">
    <property type="entry name" value="2-oxogl_dehyd_N"/>
</dbReference>
<keyword evidence="22" id="KW-0449">Lipoprotein</keyword>
<evidence type="ECO:0000256" key="30">
    <source>
        <dbReference type="SAM" id="MobiDB-lite"/>
    </source>
</evidence>
<keyword evidence="9" id="KW-1003">Cell membrane</keyword>
<keyword evidence="11" id="KW-0479">Metal-binding</keyword>
<evidence type="ECO:0000313" key="32">
    <source>
        <dbReference type="EMBL" id="KAI9156690.1"/>
    </source>
</evidence>
<reference evidence="32" key="2">
    <citation type="submission" date="2023-02" db="EMBL/GenBank/DDBJ databases">
        <authorList>
            <person name="Swenson N.G."/>
            <person name="Wegrzyn J.L."/>
            <person name="Mcevoy S.L."/>
        </authorList>
    </citation>
    <scope>NUCLEOTIDE SEQUENCE</scope>
    <source>
        <strain evidence="32">91603</strain>
        <tissue evidence="32">Leaf</tissue>
    </source>
</reference>
<keyword evidence="19" id="KW-0342">GTP-binding</keyword>
<dbReference type="CDD" id="cd02016">
    <property type="entry name" value="TPP_E1_OGDC_like"/>
    <property type="match status" value="1"/>
</dbReference>
<evidence type="ECO:0000256" key="22">
    <source>
        <dbReference type="ARBA" id="ARBA00023288"/>
    </source>
</evidence>
<dbReference type="Pfam" id="PF02779">
    <property type="entry name" value="Transket_pyr"/>
    <property type="match status" value="1"/>
</dbReference>
<dbReference type="NCBIfam" id="NF003115">
    <property type="entry name" value="PRK04034.1"/>
    <property type="match status" value="1"/>
</dbReference>
<evidence type="ECO:0000256" key="18">
    <source>
        <dbReference type="ARBA" id="ARBA00023128"/>
    </source>
</evidence>
<dbReference type="Gene3D" id="3.40.50.11610">
    <property type="entry name" value="Multifunctional 2-oxoglutarate metabolism enzyme, C-terminal domain"/>
    <property type="match status" value="1"/>
</dbReference>
<keyword evidence="14" id="KW-0809">Transit peptide</keyword>
<dbReference type="NCBIfam" id="TIGR00231">
    <property type="entry name" value="small_GTP"/>
    <property type="match status" value="1"/>
</dbReference>
<dbReference type="Gene3D" id="1.10.287.1150">
    <property type="entry name" value="TPP helical domain"/>
    <property type="match status" value="1"/>
</dbReference>
<comment type="subunit">
    <text evidence="29">Interacts with PI5K2.</text>
</comment>
<dbReference type="InterPro" id="IPR000630">
    <property type="entry name" value="Ribosomal_uS8"/>
</dbReference>
<dbReference type="SMART" id="SM00175">
    <property type="entry name" value="RAB"/>
    <property type="match status" value="1"/>
</dbReference>
<evidence type="ECO:0000313" key="33">
    <source>
        <dbReference type="Proteomes" id="UP001064489"/>
    </source>
</evidence>
<comment type="caution">
    <text evidence="32">The sequence shown here is derived from an EMBL/GenBank/DDBJ whole genome shotgun (WGS) entry which is preliminary data.</text>
</comment>
<accession>A0AAD5NFH7</accession>
<evidence type="ECO:0000256" key="23">
    <source>
        <dbReference type="ARBA" id="ARBA00023289"/>
    </source>
</evidence>
<gene>
    <name evidence="32" type="ORF">LWI28_010641</name>
</gene>
<dbReference type="GO" id="GO:0003735">
    <property type="term" value="F:structural constituent of ribosome"/>
    <property type="evidence" value="ECO:0007669"/>
    <property type="project" value="InterPro"/>
</dbReference>
<sequence length="1399" mass="158535">MYNAEKRGKRQVMIRPSSKVIIKFLIVMQKHGYIGEFEYVDDHRSGKIVVELNGRLNKCGVISPRFDVGVKEIEGWTARLLPSRQFGYIVLTTSAGIMDHEEARRKNVGGKLQKLSSLLRGRGREREREDLICCLERESMAAPPARARADYDYLIKLLLIGDSGVGKSCLLLRFSDGSFTTSFITTIGIDFKIRTIELDGKRIKLQIWDTAGQERFRTITTAYYRGAMGILLVYDVTDESSFNNIRNWIRNIEQHASDNVNKILVGNKADMDESKRAVPTSKGQALADEYGIKFFETSAKTNLNVEEVFFSIAKDIKQRLAESDSKTEPSGIKINKADSSASGGQSAQKSSCCASTQTHSSDSLSHRRRFTRRLRLIAMGWFRAGSSVAKHAIRRTVSQRGSYVTRTRVVPSQSRYFHATVFKPKAQSAPVPRPVPLSRLTDSFLDGTSSVYLEELQRAWEADPNSVDESWDNFFRNFVGQAATSPGISGQTIQESMRLLLFVRAYQVNGHMKAKLDPLGLEEREIPDDLDPALYGFTDADLDREFFLGVWRMAGFLSENRPVQTLRSILARLEQAYCGSIGYEYMHIADREKCNWLRDKIETPTPMQYNRQRREVILDRLIWSTQFENFLATKWTTAKRFGLEGGETLIPGMKEMFDRASDLGVESIVIGMSHRGRLNVLGNVVRKPLRQIFSEFSGGTKPVDEVGLYTGTGDVKYHLGTSYDRPTRGGKRIHLSLVANPSHLEAVDPVVVGKTRAKQYYSNDADRTKNLAILIHGDGSFAGQGVVYETLHLSALPNYTTGGTIHIVVNNQVAFTTDPRAGRSSQYCTDVAKALNAPIFHVNGDDMEAVVHVCELAAEWRQTFHSDVVVDLVCYRRFGHNEIDEPSFTQPKMYKVIRSHPSALEIYRKKLLESGQVTEEDINKIQEKVNIILNEEFSASKDYVPQRRDWLSAYWTGFKSPEQQSRIRNTGVKPEILKNVGKAITTLPENFKPHRAVKKVYEQRAQMIETGEGIDWAVGEALAFATLLVEGNHVRLSGQDVERGTFSHRHSVLHDQETGEQYCPLDNVIMNQDDEMFTVSNSSLSEFGVLGFELGYSMENPNSLVMWEAQFGDFSNGAQVIFDQFVSSGESKWLRQIGLVVMLPHGYDGQGPEHSSARMERFLQMSDDNPFVIPEMDPTLRKQIQECNWQVVNVTTPANYFHVLRRQIHREFRKPLIVMSPKNLLRHKDCKSNLSEFDDVQGHPGFDKQGTRFKRLIKDQNDHSDLEEGIRRLVLCSGKVYYELDEERKKNSASDVAICRVEQLCPFPYDLVQRELKRYPNAEIVWCQEEPMNMGAYNYISLRLGTAMKALGRGTLEDIKYVGRAPSAATATGFYQAHVKEQTELVHKAIQREPINYPF</sequence>
<dbReference type="FunFam" id="3.40.50.11610:FF:000006">
    <property type="entry name" value="2-oxoglutarate dehydrogenase, mitochondrial"/>
    <property type="match status" value="1"/>
</dbReference>
<dbReference type="InterPro" id="IPR035987">
    <property type="entry name" value="Ribosomal_uS8_sf"/>
</dbReference>
<dbReference type="SMART" id="SM00176">
    <property type="entry name" value="RAN"/>
    <property type="match status" value="1"/>
</dbReference>
<evidence type="ECO:0000256" key="16">
    <source>
        <dbReference type="ARBA" id="ARBA00023002"/>
    </source>
</evidence>
<dbReference type="Gene3D" id="3.30.1370.30">
    <property type="match status" value="1"/>
</dbReference>
<evidence type="ECO:0000256" key="10">
    <source>
        <dbReference type="ARBA" id="ARBA00022532"/>
    </source>
</evidence>
<feature type="compositionally biased region" description="Low complexity" evidence="30">
    <location>
        <begin position="339"/>
        <end position="353"/>
    </location>
</feature>
<dbReference type="InterPro" id="IPR001806">
    <property type="entry name" value="Small_GTPase"/>
</dbReference>
<dbReference type="Pfam" id="PF16078">
    <property type="entry name" value="2-oxogl_dehyd_N"/>
    <property type="match status" value="1"/>
</dbReference>
<dbReference type="SUPFAM" id="SSF56047">
    <property type="entry name" value="Ribosomal protein S8"/>
    <property type="match status" value="1"/>
</dbReference>
<dbReference type="PRINTS" id="PR00449">
    <property type="entry name" value="RASTRNSFRMNG"/>
</dbReference>
<dbReference type="GO" id="GO:0006099">
    <property type="term" value="P:tricarboxylic acid cycle"/>
    <property type="evidence" value="ECO:0007669"/>
    <property type="project" value="UniProtKB-KW"/>
</dbReference>
<dbReference type="InterPro" id="IPR031717">
    <property type="entry name" value="ODO-1/KGD_C"/>
</dbReference>
<dbReference type="FunFam" id="3.30.1490.10:FF:000002">
    <property type="entry name" value="40S ribosomal protein S15a"/>
    <property type="match status" value="1"/>
</dbReference>
<dbReference type="FunFam" id="3.40.50.300:FF:000308">
    <property type="entry name" value="ras-related protein RABE1c-like"/>
    <property type="match status" value="1"/>
</dbReference>
<proteinExistence type="inferred from homology"/>
<evidence type="ECO:0000256" key="1">
    <source>
        <dbReference type="ARBA" id="ARBA00001946"/>
    </source>
</evidence>
<feature type="compositionally biased region" description="Polar residues" evidence="30">
    <location>
        <begin position="354"/>
        <end position="363"/>
    </location>
</feature>
<dbReference type="FunFam" id="3.30.1370.30:FF:000001">
    <property type="entry name" value="40S ribosomal protein S15a"/>
    <property type="match status" value="1"/>
</dbReference>
<comment type="cofactor">
    <cofactor evidence="1">
        <name>Mg(2+)</name>
        <dbReference type="ChEBI" id="CHEBI:18420"/>
    </cofactor>
</comment>
<name>A0AAD5NFH7_ACENE</name>
<feature type="region of interest" description="Disordered" evidence="30">
    <location>
        <begin position="321"/>
        <end position="366"/>
    </location>
</feature>
<protein>
    <recommendedName>
        <fullName evidence="25">2-oxoglutarate dehydrogenase, mitochondrial</fullName>
        <ecNumber evidence="8">1.2.4.2</ecNumber>
    </recommendedName>
    <alternativeName>
        <fullName evidence="26">2-oxoglutarate dehydrogenase complex component E1</fullName>
    </alternativeName>
</protein>
<dbReference type="GO" id="GO:0005525">
    <property type="term" value="F:GTP binding"/>
    <property type="evidence" value="ECO:0007669"/>
    <property type="project" value="UniProtKB-KW"/>
</dbReference>
<organism evidence="32 33">
    <name type="scientific">Acer negundo</name>
    <name type="common">Box elder</name>
    <dbReference type="NCBI Taxonomy" id="4023"/>
    <lineage>
        <taxon>Eukaryota</taxon>
        <taxon>Viridiplantae</taxon>
        <taxon>Streptophyta</taxon>
        <taxon>Embryophyta</taxon>
        <taxon>Tracheophyta</taxon>
        <taxon>Spermatophyta</taxon>
        <taxon>Magnoliopsida</taxon>
        <taxon>eudicotyledons</taxon>
        <taxon>Gunneridae</taxon>
        <taxon>Pentapetalae</taxon>
        <taxon>rosids</taxon>
        <taxon>malvids</taxon>
        <taxon>Sapindales</taxon>
        <taxon>Sapindaceae</taxon>
        <taxon>Hippocastanoideae</taxon>
        <taxon>Acereae</taxon>
        <taxon>Acer</taxon>
    </lineage>
</organism>
<evidence type="ECO:0000256" key="3">
    <source>
        <dbReference type="ARBA" id="ARBA00004193"/>
    </source>
</evidence>
<evidence type="ECO:0000256" key="19">
    <source>
        <dbReference type="ARBA" id="ARBA00023134"/>
    </source>
</evidence>
<dbReference type="InterPro" id="IPR047863">
    <property type="entry name" value="Ribosomal_uS8_CS"/>
</dbReference>
<evidence type="ECO:0000256" key="29">
    <source>
        <dbReference type="ARBA" id="ARBA00063571"/>
    </source>
</evidence>
<dbReference type="InterPro" id="IPR001017">
    <property type="entry name" value="DH_E1"/>
</dbReference>
<dbReference type="Pfam" id="PF00071">
    <property type="entry name" value="Ras"/>
    <property type="match status" value="1"/>
</dbReference>
<dbReference type="CDD" id="cd01867">
    <property type="entry name" value="Rab8_Rab10_Rab13_like"/>
    <property type="match status" value="1"/>
</dbReference>
<evidence type="ECO:0000256" key="14">
    <source>
        <dbReference type="ARBA" id="ARBA00022946"/>
    </source>
</evidence>
<dbReference type="FunFam" id="3.40.50.12470:FF:000003">
    <property type="entry name" value="2-oxoglutarate dehydrogenase E1 component"/>
    <property type="match status" value="1"/>
</dbReference>